<keyword evidence="2" id="KW-0863">Zinc-finger</keyword>
<feature type="region of interest" description="Disordered" evidence="4">
    <location>
        <begin position="64"/>
        <end position="86"/>
    </location>
</feature>
<dbReference type="InterPro" id="IPR013083">
    <property type="entry name" value="Znf_RING/FYVE/PHD"/>
</dbReference>
<sequence>MPIKYPCLFCKKSVRANQHAFQCERCQGWQHVGCNSGFSHQQYLEIRDDPSRLDVWICAPCTSQDQEQEEDPMDIEENGDVPTDDGGFNVETDFDVPLEVAENPLPDAALPAVIPGLGDEDITIYKTVESGTKRGKVILVDSHGYTYTKKWKKAGSTSSKVTWLCSVRGKLHRCAVSVHQDGNLFHAGLHTKHTHPAHPGADVAVQVKALVITKAKADIFKSAGAIVEDVITTLTHPLQVVLIQPTCPGLQTVTARASALPSHETLTL</sequence>
<evidence type="ECO:0008006" key="7">
    <source>
        <dbReference type="Google" id="ProtNLM"/>
    </source>
</evidence>
<dbReference type="PROSITE" id="PS01359">
    <property type="entry name" value="ZF_PHD_1"/>
    <property type="match status" value="1"/>
</dbReference>
<dbReference type="PANTHER" id="PTHR20956">
    <property type="entry name" value="HEH2P"/>
    <property type="match status" value="1"/>
</dbReference>
<organism evidence="5 6">
    <name type="scientific">Patiria miniata</name>
    <name type="common">Bat star</name>
    <name type="synonym">Asterina miniata</name>
    <dbReference type="NCBI Taxonomy" id="46514"/>
    <lineage>
        <taxon>Eukaryota</taxon>
        <taxon>Metazoa</taxon>
        <taxon>Echinodermata</taxon>
        <taxon>Eleutherozoa</taxon>
        <taxon>Asterozoa</taxon>
        <taxon>Asteroidea</taxon>
        <taxon>Valvatacea</taxon>
        <taxon>Valvatida</taxon>
        <taxon>Asterinidae</taxon>
        <taxon>Patiria</taxon>
    </lineage>
</organism>
<evidence type="ECO:0000256" key="1">
    <source>
        <dbReference type="ARBA" id="ARBA00022723"/>
    </source>
</evidence>
<dbReference type="PANTHER" id="PTHR20956:SF12">
    <property type="entry name" value="FLYWCH-TYPE DOMAIN-CONTAINING PROTEIN"/>
    <property type="match status" value="1"/>
</dbReference>
<evidence type="ECO:0000256" key="4">
    <source>
        <dbReference type="SAM" id="MobiDB-lite"/>
    </source>
</evidence>
<evidence type="ECO:0000313" key="5">
    <source>
        <dbReference type="EnsemblMetazoa" id="XP_038055839.1"/>
    </source>
</evidence>
<dbReference type="RefSeq" id="XP_038055839.1">
    <property type="nucleotide sequence ID" value="XM_038199911.1"/>
</dbReference>
<dbReference type="GeneID" id="119727838"/>
<proteinExistence type="predicted"/>
<keyword evidence="3" id="KW-0862">Zinc</keyword>
<dbReference type="AlphaFoldDB" id="A0A913ZWE1"/>
<dbReference type="OMA" id="WICAPCT"/>
<dbReference type="InterPro" id="IPR019786">
    <property type="entry name" value="Zinc_finger_PHD-type_CS"/>
</dbReference>
<dbReference type="EnsemblMetazoa" id="XM_038199911.1">
    <property type="protein sequence ID" value="XP_038055839.1"/>
    <property type="gene ID" value="LOC119727838"/>
</dbReference>
<dbReference type="GO" id="GO:0008270">
    <property type="term" value="F:zinc ion binding"/>
    <property type="evidence" value="ECO:0007669"/>
    <property type="project" value="UniProtKB-KW"/>
</dbReference>
<dbReference type="OrthoDB" id="5987313at2759"/>
<dbReference type="Proteomes" id="UP000887568">
    <property type="component" value="Unplaced"/>
</dbReference>
<keyword evidence="6" id="KW-1185">Reference proteome</keyword>
<dbReference type="Gene3D" id="3.30.40.10">
    <property type="entry name" value="Zinc/RING finger domain, C3HC4 (zinc finger)"/>
    <property type="match status" value="1"/>
</dbReference>
<reference evidence="5" key="1">
    <citation type="submission" date="2022-11" db="UniProtKB">
        <authorList>
            <consortium name="EnsemblMetazoa"/>
        </authorList>
    </citation>
    <scope>IDENTIFICATION</scope>
</reference>
<dbReference type="InterPro" id="IPR011011">
    <property type="entry name" value="Znf_FYVE_PHD"/>
</dbReference>
<protein>
    <recommendedName>
        <fullName evidence="7">PHD-type domain-containing protein</fullName>
    </recommendedName>
</protein>
<feature type="compositionally biased region" description="Acidic residues" evidence="4">
    <location>
        <begin position="66"/>
        <end position="83"/>
    </location>
</feature>
<keyword evidence="1" id="KW-0479">Metal-binding</keyword>
<evidence type="ECO:0000256" key="2">
    <source>
        <dbReference type="ARBA" id="ARBA00022771"/>
    </source>
</evidence>
<evidence type="ECO:0000256" key="3">
    <source>
        <dbReference type="ARBA" id="ARBA00022833"/>
    </source>
</evidence>
<name>A0A913ZWE1_PATMI</name>
<evidence type="ECO:0000313" key="6">
    <source>
        <dbReference type="Proteomes" id="UP000887568"/>
    </source>
</evidence>
<dbReference type="SUPFAM" id="SSF57903">
    <property type="entry name" value="FYVE/PHD zinc finger"/>
    <property type="match status" value="1"/>
</dbReference>
<accession>A0A913ZWE1</accession>
<dbReference type="CDD" id="cd15489">
    <property type="entry name" value="PHD_SF"/>
    <property type="match status" value="1"/>
</dbReference>